<dbReference type="PANTHER" id="PTHR12243">
    <property type="entry name" value="MADF DOMAIN TRANSCRIPTION FACTOR"/>
    <property type="match status" value="1"/>
</dbReference>
<dbReference type="InterPro" id="IPR039353">
    <property type="entry name" value="TF_Adf1"/>
</dbReference>
<protein>
    <submittedName>
        <fullName evidence="3">MADF domain-containing protein</fullName>
    </submittedName>
</protein>
<organism evidence="2 3">
    <name type="scientific">Meloidogyne javanica</name>
    <name type="common">Root-knot nematode worm</name>
    <dbReference type="NCBI Taxonomy" id="6303"/>
    <lineage>
        <taxon>Eukaryota</taxon>
        <taxon>Metazoa</taxon>
        <taxon>Ecdysozoa</taxon>
        <taxon>Nematoda</taxon>
        <taxon>Chromadorea</taxon>
        <taxon>Rhabditida</taxon>
        <taxon>Tylenchina</taxon>
        <taxon>Tylenchomorpha</taxon>
        <taxon>Tylenchoidea</taxon>
        <taxon>Meloidogynidae</taxon>
        <taxon>Meloidogyninae</taxon>
        <taxon>Meloidogyne</taxon>
        <taxon>Meloidogyne incognita group</taxon>
    </lineage>
</organism>
<accession>A0A915MF04</accession>
<dbReference type="Pfam" id="PF10545">
    <property type="entry name" value="MADF_DNA_bdg"/>
    <property type="match status" value="1"/>
</dbReference>
<evidence type="ECO:0000259" key="1">
    <source>
        <dbReference type="Pfam" id="PF10545"/>
    </source>
</evidence>
<dbReference type="PANTHER" id="PTHR12243:SF67">
    <property type="entry name" value="COREPRESSOR OF PANGOLIN, ISOFORM A-RELATED"/>
    <property type="match status" value="1"/>
</dbReference>
<name>A0A915MF04_MELJA</name>
<keyword evidence="2" id="KW-1185">Reference proteome</keyword>
<evidence type="ECO:0000313" key="3">
    <source>
        <dbReference type="WBParaSite" id="scaffold35339_cov164.g22400"/>
    </source>
</evidence>
<dbReference type="AlphaFoldDB" id="A0A915MF04"/>
<dbReference type="WBParaSite" id="scaffold35339_cov164.g22400">
    <property type="protein sequence ID" value="scaffold35339_cov164.g22400"/>
    <property type="gene ID" value="scaffold35339_cov164.g22400"/>
</dbReference>
<evidence type="ECO:0000313" key="2">
    <source>
        <dbReference type="Proteomes" id="UP000887561"/>
    </source>
</evidence>
<dbReference type="SMART" id="SM00595">
    <property type="entry name" value="MADF"/>
    <property type="match status" value="1"/>
</dbReference>
<sequence length="211" mass="24114">MDSKTKYENDGELIDRVRNFPELYDQSNNGIAKDLGFFDGNICATRWRSLRDQYRKQMQKNSGDEAKEVNYIYANELSFLKQYLQERPSSSSSIRSIGGRPAASREEVDLIASECIPQDEEDDLIDIGGSEAVIRPLSNDSASSRTPKRRRPVSVDPVDEALLKALEEKPIEDSSMLYCCSLAEFMRGLAKKKEIEFRLEIEKLKLNFIEE</sequence>
<reference evidence="3" key="1">
    <citation type="submission" date="2022-11" db="UniProtKB">
        <authorList>
            <consortium name="WormBaseParasite"/>
        </authorList>
    </citation>
    <scope>IDENTIFICATION</scope>
</reference>
<dbReference type="Proteomes" id="UP000887561">
    <property type="component" value="Unplaced"/>
</dbReference>
<feature type="domain" description="MADF" evidence="1">
    <location>
        <begin position="14"/>
        <end position="80"/>
    </location>
</feature>
<dbReference type="InterPro" id="IPR006578">
    <property type="entry name" value="MADF-dom"/>
</dbReference>
<proteinExistence type="predicted"/>